<organism evidence="4 5">
    <name type="scientific">Shewanella pealeana (strain ATCC 700345 / ANG-SQ1)</name>
    <dbReference type="NCBI Taxonomy" id="398579"/>
    <lineage>
        <taxon>Bacteria</taxon>
        <taxon>Pseudomonadati</taxon>
        <taxon>Pseudomonadota</taxon>
        <taxon>Gammaproteobacteria</taxon>
        <taxon>Alteromonadales</taxon>
        <taxon>Shewanellaceae</taxon>
        <taxon>Shewanella</taxon>
    </lineage>
</organism>
<feature type="compositionally biased region" description="Polar residues" evidence="1">
    <location>
        <begin position="1025"/>
        <end position="1034"/>
    </location>
</feature>
<dbReference type="Gene3D" id="2.60.40.2810">
    <property type="match status" value="5"/>
</dbReference>
<sequence>MPVLSTALPTTAKTGEQMCFDIGMGNAESSAGFGPYIRLDLPMEMTLDSASFFGASVDITSVGVFPESGLLMDPITGDTVSSVSGRSLSLVSLPLGSVVANGPALSTQVCSTIDTAVAVGTSLTVSAQGVFEFGDTTTGVNGAIEGEVVSDTLMTTVVAFSSSLQTRDNKSVPGPSFSNQFIDAIDVANGKSVFDVSLQHSLDPNLQYIGSSHNGGSGFTAVSKPSTIIPGGSLISSFSSVVGTKANSEASVSYSAYVTDILDESQCAPLRLNTHSSLDIEHPDNNPLPQITDNLALTAKHLIINQGVSPNQVSPGDTITYSNVISLTEYGTADSLVVTNTLPDGVSFDSHLNMQVNGSTVAIAPMVTSNNAVTTVSYDVHAVTGNLESGSQITITYRAEVNQEYQAGDAVLAADKLNASAQASYSLTDGASSCSDSTNSSVSITPVSNDLSILLPQAEYVPNETVTFRQELQVPSGDTNNIVFETYLPLPVFDVSSLNINFGTDIRLGASSTVTLVPTNISIDAATNKLRIEWPNFTSVKSETLAVDIDISITAVPFADGLTLATLFLASTENSPSLVAQGSSLVNMQVRAPELQLTYGIAASDNAVANATLVTSTPVDSDISQSDAGDKLTLVISAENIGGANAHDVVITAPLIAGMTSASLVSVTDGEGKTINSAGDLFGSGLTLTDPLPKNDGSIGAPLTTDTVLITYEVLLDNSVKPNQVLIPEAGVTWAPASGATLFPAVEDMSYISMEFPNVATQLTAVAPEGHIGNVVVGDVVTYTTTVTLPEGTTEALNVSMDLPAGFAYVDSSIAVNTAGFAGTVDTSPTLNTSGAVDSGQSLSVAFDSPSNTLVNNDNFTSNNSFSFSINALVTNSSALTALTSAQSRNLDVGLTYQDQTGTAIKDSAAIDFTEHKLAVSASFSPASGLASGDLVEVTIELSNTGTAPAYDVVLTDVLNANLFDVTSALEATTPANFSYSFVSPTVTYTTSSAIAPGQSLTFSYTANVKQGVVTGSSYDNNVSVVGDSQQGDISNPDRDSNDSATPTAAIGSLAISELVLIDSTESWTSDAVDGVEAAIGETLTYRLTVDVPQGVSIADVSQAIIDINLPDGAQYIVDSSTINAVNSTTLQGAKLTGGLSPIPTAVAPITPLISNGVLGFDLGDLTNSDSDSADTEQLQLIFSLLVDNTAANERTNVKSVIANVNYQNVNANPQTASQTSVYNIVEADLKVSNQVSPSSAAGGEPVVFTSVISNKTSSDATRGWEWAVSSELSARLENLRVTSATLSRADEDLLTCFSFSGNTLVSDASCLTAEQHYLAPGESITLVYSATLDPSIGFEERITSKLKATVTSLPGSKGSGSTAPGLPNSDNGERTGSGVDNDSGQQVNDLLASGSAKITAGKPSINLSAATSDLPILATTTVTATMAIPVGTTDNFVFTYDLPEGLTYTGTPVNVQLPASNFVASKSPNVALTRGDDPLVFDFGSIHNSAAGAQNIAIEIEVEVDNSLANQAGEALTVGASASYDNASAPPQTNIDINVIEANLSLSKTITAGATGSDAGDTVSYRIVLTNEATDANAYRVALSDVLPAGLLGAPDGSGSGISFNNITLQNDQGAVLSSGGASLSQADAQITTTNLADDTLGWPLFTLPATATITIDYDIVISNNVLAGDLLTNTAEVHYNSLLDGSGRDASDSMDDDQHLNIDQLNNYGERVTQTLTVDSLISVQQSLAAGQADNKFAIGEKVIYDIRIDLIEGSSDSVVLTDVLPLGMSFVESQVIAGSHISYSGAGTAAESPMGTLTFDFGEVSNTADGDIDNNNFTVRVVALLEDEVANTAGKLLDNTVSVTTAAGDAGPDIETIIVAEPQLNIIITPDLNQVSLGDKVSFTVEVEHDGSSADAFDNQFELILPPELSYVANSHTGDGALDNSAPSVLAIDFGSITQVEDQKSFTFEALVDNSADINKVLTIAVANGSYSSRPGTPLVERQYPLTGSAQVTTKSLSFIDVAHRVDIAVDNGDAGVIEAGDTLVYTITITNKGPLASEVVYYEALPNNTHYDVTNVASSSQGSIELMSLPDMVFNIGAMDTNETVTLTYHVVVDDGVTAGTQIRAQGAVDSERTVPELSDADANDSNGDQATIVYVQDRVDRLDALYIQQTAQWINDFAANGDISPKDTMKISYFIQNLSANELTNVSVDEVLPRGVTYVAATAMVAGSNTINVLDDDIAVTIASLAAGQVIVAEYQVTIDDPLYDSDATPTIETFTHSAIGNSDQTGEIASDSNGNQSDGYQAVRYTAVSGGVSEPEVEVYLDWTLINDVDGDGLVDPGDQVQYHYTVVNSGATTAKNSRLVNDILANSKIVANSGYTSQGLVTNEGPFELNLGGIAPGSVINAGYIVTIAPDTANGTVIANQGQLSGNNFNPVLSDDNAEAADGLNPTLLTVSVASQAGQPLLAVNLVETSLPETSAGDFIQGEELTVDLVLTLPTGRTADLILNLTLPQGLAIKPSSPQLKRIFDTALTASAAPANLNTAASDTFVDASAAIVVNGLVNSVVFGSVINSDGDNDTEHYVLRVVLQETGLVPTMATEDFPLQATFSYVDHLNTNVTSEVVVQPLQFLNRLPIALADDMGSIDEDSPSLIFDVLANDIDFDIGHSISLTGVSTPASGSLVSIVAGKVSYTPAANFYGPDQVTYTIVDNAGGLSSALLRVNVIAVNDVPTAVADSYSLAEGATLNVGKVAGVLRNDTDVDGDELIVTLVSGVSHGSLTLNSDGSFSYQHDGAQATLDSFSYRVSDGTSYSDAVTVTINITPVNDAPVASNDSLTLTEDSTGVSFPLANDVDADGDPLTITSASASHGTVTIGSEGSILYTPEADFHGEDQISYCIEDPQGLTDCAIITVTVISVNDRPVALDDRVTTEINQPVMLAVLSNDSDSDGDTLSVIAVAQSSLSVVVNPNNTLTITPPADWSGEVSFSYTISDNNEIEPLTAQAKVTVIVEEEPVNQPPVTQDDIIVVNDWSQLSILPLANDSDPDGDNIRLLSASVDFGQLTISGNEIRYTPAEGYMGEVVIEYLIADEEGLTAVGYIRLSINSDDDSMFPVISVPADLCGDLTVNANALYTRVDIGAATAIDSFGNPLPVSIINDNLLFPPGQSQAYWQATDSEGRVSIAAQNICVRPLVSFQKDQTVLEGEEVTVSVHLNGRSEIYPLSIPYQLSGSASSGDYHVVTSELVIESGTHTEIRIDILMDELVEADETIVFTLDPSVNRGAQYQHQITITEGNIAPELTLTVTQQDETRLTVSRTAGMVMVDSHIYDANIADTWTLAWQSQLSNQSDEAEIFSFDPASVAVGVYPVTLVVTDSGEPALQDKSTVYIQVVESLAVLTDADSDGDLIPDYLEGYADSDGDGTPDYLDRVSECNVLFESYHSQNQYLIEGDPGVCLRRGQLTYAGDISGALISDHASDYADYLPIDSQAVNVGGIMDFIAYGLPDNHQAYRVVTPLRKPIPQSAVYRKYRSESGWGDFVEDANNSLWSTSGEPGYCPPTGSPLWRPGLNEGDWCVQLIIQDGGANDDDGIVNGTIIDPGYVGTLLIGNQQPVAEDDQLTVGVDSINDIDVLVNDSDADGDILTITSASARFGRVEIVDGQLRYHALSNLIGSDLIDYAISDGNGGTAYGIVNITILANQAPIAVDDYAEVKQGEQVGINVLANDSDPDGGVIRLVSAEAENGSVQLDANGLITYTPNAGFSGEDTIRYVIEDAFGMQAEAIVKVKVIEVINVHDKTESSGGSVNLWSLLILFMFVCLYRRNGFLLSRAKHLLLVSDSKD</sequence>
<dbReference type="STRING" id="398579.Spea_3869"/>
<dbReference type="PANTHER" id="PTHR34720:SF9">
    <property type="entry name" value="BLR4714 PROTEIN"/>
    <property type="match status" value="1"/>
</dbReference>
<dbReference type="InterPro" id="IPR001434">
    <property type="entry name" value="OmcB-like_DUF11"/>
</dbReference>
<dbReference type="InterPro" id="IPR010221">
    <property type="entry name" value="VCBS_dom"/>
</dbReference>
<dbReference type="KEGG" id="spl:Spea_3869"/>
<gene>
    <name evidence="4" type="ordered locus">Spea_3869</name>
</gene>
<feature type="compositionally biased region" description="Polar residues" evidence="1">
    <location>
        <begin position="1350"/>
        <end position="1363"/>
    </location>
</feature>
<feature type="region of interest" description="Disordered" evidence="1">
    <location>
        <begin position="1025"/>
        <end position="1047"/>
    </location>
</feature>
<dbReference type="NCBIfam" id="TIGR01965">
    <property type="entry name" value="VCBS_repeat"/>
    <property type="match status" value="1"/>
</dbReference>
<dbReference type="Proteomes" id="UP000002608">
    <property type="component" value="Chromosome"/>
</dbReference>
<protein>
    <submittedName>
        <fullName evidence="4">Putative outer membrane adhesin like protein</fullName>
    </submittedName>
</protein>
<dbReference type="eggNOG" id="COG1361">
    <property type="taxonomic scope" value="Bacteria"/>
</dbReference>
<feature type="domain" description="DUF11" evidence="2">
    <location>
        <begin position="2017"/>
        <end position="2131"/>
    </location>
</feature>
<accession>A8H9E2</accession>
<evidence type="ECO:0000313" key="4">
    <source>
        <dbReference type="EMBL" id="ABV89179.1"/>
    </source>
</evidence>
<dbReference type="InterPro" id="IPR038081">
    <property type="entry name" value="CalX-like_sf"/>
</dbReference>
<reference evidence="4 5" key="1">
    <citation type="submission" date="2007-10" db="EMBL/GenBank/DDBJ databases">
        <title>Complete sequence of Shewanella pealeana ATCC 700345.</title>
        <authorList>
            <consortium name="US DOE Joint Genome Institute"/>
            <person name="Copeland A."/>
            <person name="Lucas S."/>
            <person name="Lapidus A."/>
            <person name="Barry K."/>
            <person name="Glavina del Rio T."/>
            <person name="Dalin E."/>
            <person name="Tice H."/>
            <person name="Pitluck S."/>
            <person name="Chertkov O."/>
            <person name="Brettin T."/>
            <person name="Bruce D."/>
            <person name="Detter J.C."/>
            <person name="Han C."/>
            <person name="Schmutz J."/>
            <person name="Larimer F."/>
            <person name="Land M."/>
            <person name="Hauser L."/>
            <person name="Kyrpides N."/>
            <person name="Kim E."/>
            <person name="Zhao J.-S.Z."/>
            <person name="Manno D."/>
            <person name="Hawari J."/>
            <person name="Richardson P."/>
        </authorList>
    </citation>
    <scope>NUCLEOTIDE SEQUENCE [LARGE SCALE GENOMIC DNA]</scope>
    <source>
        <strain evidence="5">ATCC 700345 / ANG-SQ1</strain>
    </source>
</reference>
<dbReference type="Pfam" id="PF17963">
    <property type="entry name" value="Big_9"/>
    <property type="match status" value="5"/>
</dbReference>
<dbReference type="NCBIfam" id="NF012211">
    <property type="entry name" value="tand_rpt_95"/>
    <property type="match status" value="7"/>
</dbReference>
<dbReference type="SUPFAM" id="SSF141072">
    <property type="entry name" value="CalX-like"/>
    <property type="match status" value="1"/>
</dbReference>
<evidence type="ECO:0000313" key="5">
    <source>
        <dbReference type="Proteomes" id="UP000002608"/>
    </source>
</evidence>
<feature type="domain" description="RapA2 cadherin-like" evidence="3">
    <location>
        <begin position="2702"/>
        <end position="2771"/>
    </location>
</feature>
<evidence type="ECO:0000259" key="3">
    <source>
        <dbReference type="Pfam" id="PF17803"/>
    </source>
</evidence>
<dbReference type="InterPro" id="IPR040853">
    <property type="entry name" value="RapA2_cadherin-like"/>
</dbReference>
<dbReference type="Gene3D" id="2.60.40.3440">
    <property type="match status" value="1"/>
</dbReference>
<feature type="domain" description="RapA2 cadherin-like" evidence="3">
    <location>
        <begin position="2614"/>
        <end position="2674"/>
    </location>
</feature>
<dbReference type="PANTHER" id="PTHR34720">
    <property type="entry name" value="MICROCYSTIN DEPENDENT PROTEIN"/>
    <property type="match status" value="1"/>
</dbReference>
<dbReference type="Gene3D" id="2.60.40.740">
    <property type="match status" value="2"/>
</dbReference>
<dbReference type="HOGENOM" id="CLU_224299_0_0_6"/>
<feature type="region of interest" description="Disordered" evidence="1">
    <location>
        <begin position="1350"/>
        <end position="1387"/>
    </location>
</feature>
<feature type="domain" description="DUF11" evidence="2">
    <location>
        <begin position="919"/>
        <end position="1036"/>
    </location>
</feature>
<dbReference type="Pfam" id="PF17803">
    <property type="entry name" value="Cadherin_4"/>
    <property type="match status" value="2"/>
</dbReference>
<proteinExistence type="predicted"/>
<name>A8H9E2_SHEPA</name>
<keyword evidence="5" id="KW-1185">Reference proteome</keyword>
<dbReference type="EMBL" id="CP000851">
    <property type="protein sequence ID" value="ABV89179.1"/>
    <property type="molecule type" value="Genomic_DNA"/>
</dbReference>
<evidence type="ECO:0000259" key="2">
    <source>
        <dbReference type="Pfam" id="PF01345"/>
    </source>
</evidence>
<evidence type="ECO:0000256" key="1">
    <source>
        <dbReference type="SAM" id="MobiDB-lite"/>
    </source>
</evidence>
<dbReference type="eggNOG" id="COG3637">
    <property type="taxonomic scope" value="Bacteria"/>
</dbReference>
<dbReference type="Pfam" id="PF01345">
    <property type="entry name" value="DUF11"/>
    <property type="match status" value="2"/>
</dbReference>